<keyword evidence="1" id="KW-0863">Zinc-finger</keyword>
<keyword evidence="4" id="KW-1185">Reference proteome</keyword>
<dbReference type="Gene3D" id="1.10.150.60">
    <property type="entry name" value="ARID DNA-binding domain"/>
    <property type="match status" value="1"/>
</dbReference>
<evidence type="ECO:0000259" key="2">
    <source>
        <dbReference type="PROSITE" id="PS50158"/>
    </source>
</evidence>
<feature type="domain" description="CCHC-type" evidence="2">
    <location>
        <begin position="288"/>
        <end position="302"/>
    </location>
</feature>
<keyword evidence="1" id="KW-0862">Zinc</keyword>
<dbReference type="InterPro" id="IPR036875">
    <property type="entry name" value="Znf_CCHC_sf"/>
</dbReference>
<name>A0A5N6LU87_9ASTR</name>
<gene>
    <name evidence="3" type="ORF">E3N88_38252</name>
</gene>
<dbReference type="OrthoDB" id="338531at2759"/>
<dbReference type="GO" id="GO:0008270">
    <property type="term" value="F:zinc ion binding"/>
    <property type="evidence" value="ECO:0007669"/>
    <property type="project" value="UniProtKB-KW"/>
</dbReference>
<sequence>MEIHEDHWVKVVSEQGLRNQILTKASLSQILTSLNTLNMKVRAMVPVDTLDRLKPRGIMRIKHNCADTLHLPNYVEQSKEYLKEEFARFVKWFYEEHFNQKNKEYPLNYRMGVLLNSWIYICISKAGGYDKASKFCKWPEIAIKLGFDKSYATNLMIVYQGYLDLCLGEDLGEEGEINGEAKSNDGSYVDIEALEEEDFNGGWKDFKYALKHIKDDLNLVQLGSHLRIEESLRSQESDKGKSKLDDVQSVVNLVEHKKKLKKIDINQKGKRKFKGNYQDSHKKQKIVCWNCGKPGHLKRDCRVISTVGKKSFIQWVQVGLRIHLHMQGFWGGSNATTYELWKDKPPNLYYLKFWGYRAIVRLT</sequence>
<dbReference type="SUPFAM" id="SSF46774">
    <property type="entry name" value="ARID-like"/>
    <property type="match status" value="1"/>
</dbReference>
<dbReference type="GO" id="GO:0003677">
    <property type="term" value="F:DNA binding"/>
    <property type="evidence" value="ECO:0007669"/>
    <property type="project" value="InterPro"/>
</dbReference>
<protein>
    <recommendedName>
        <fullName evidence="2">CCHC-type domain-containing protein</fullName>
    </recommendedName>
</protein>
<dbReference type="SUPFAM" id="SSF57756">
    <property type="entry name" value="Retrovirus zinc finger-like domains"/>
    <property type="match status" value="1"/>
</dbReference>
<reference evidence="3 4" key="1">
    <citation type="submission" date="2019-05" db="EMBL/GenBank/DDBJ databases">
        <title>Mikania micrantha, genome provides insights into the molecular mechanism of rapid growth.</title>
        <authorList>
            <person name="Liu B."/>
        </authorList>
    </citation>
    <scope>NUCLEOTIDE SEQUENCE [LARGE SCALE GENOMIC DNA]</scope>
    <source>
        <strain evidence="3">NLD-2019</strain>
        <tissue evidence="3">Leaf</tissue>
    </source>
</reference>
<accession>A0A5N6LU87</accession>
<dbReference type="SMART" id="SM00343">
    <property type="entry name" value="ZnF_C2HC"/>
    <property type="match status" value="1"/>
</dbReference>
<dbReference type="Pfam" id="PF00098">
    <property type="entry name" value="zf-CCHC"/>
    <property type="match status" value="1"/>
</dbReference>
<dbReference type="PROSITE" id="PS50158">
    <property type="entry name" value="ZF_CCHC"/>
    <property type="match status" value="1"/>
</dbReference>
<dbReference type="Proteomes" id="UP000326396">
    <property type="component" value="Linkage Group LG8"/>
</dbReference>
<keyword evidence="1" id="KW-0479">Metal-binding</keyword>
<dbReference type="EMBL" id="SZYD01000018">
    <property type="protein sequence ID" value="KAD2804875.1"/>
    <property type="molecule type" value="Genomic_DNA"/>
</dbReference>
<dbReference type="InterPro" id="IPR036431">
    <property type="entry name" value="ARID_dom_sf"/>
</dbReference>
<dbReference type="Gene3D" id="4.10.60.10">
    <property type="entry name" value="Zinc finger, CCHC-type"/>
    <property type="match status" value="1"/>
</dbReference>
<organism evidence="3 4">
    <name type="scientific">Mikania micrantha</name>
    <name type="common">bitter vine</name>
    <dbReference type="NCBI Taxonomy" id="192012"/>
    <lineage>
        <taxon>Eukaryota</taxon>
        <taxon>Viridiplantae</taxon>
        <taxon>Streptophyta</taxon>
        <taxon>Embryophyta</taxon>
        <taxon>Tracheophyta</taxon>
        <taxon>Spermatophyta</taxon>
        <taxon>Magnoliopsida</taxon>
        <taxon>eudicotyledons</taxon>
        <taxon>Gunneridae</taxon>
        <taxon>Pentapetalae</taxon>
        <taxon>asterids</taxon>
        <taxon>campanulids</taxon>
        <taxon>Asterales</taxon>
        <taxon>Asteraceae</taxon>
        <taxon>Asteroideae</taxon>
        <taxon>Heliantheae alliance</taxon>
        <taxon>Eupatorieae</taxon>
        <taxon>Mikania</taxon>
    </lineage>
</organism>
<dbReference type="AlphaFoldDB" id="A0A5N6LU87"/>
<evidence type="ECO:0000313" key="4">
    <source>
        <dbReference type="Proteomes" id="UP000326396"/>
    </source>
</evidence>
<evidence type="ECO:0000256" key="1">
    <source>
        <dbReference type="PROSITE-ProRule" id="PRU00047"/>
    </source>
</evidence>
<comment type="caution">
    <text evidence="3">The sequence shown here is derived from an EMBL/GenBank/DDBJ whole genome shotgun (WGS) entry which is preliminary data.</text>
</comment>
<evidence type="ECO:0000313" key="3">
    <source>
        <dbReference type="EMBL" id="KAD2804875.1"/>
    </source>
</evidence>
<proteinExistence type="predicted"/>
<dbReference type="InterPro" id="IPR001878">
    <property type="entry name" value="Znf_CCHC"/>
</dbReference>